<feature type="transmembrane region" description="Helical" evidence="7">
    <location>
        <begin position="247"/>
        <end position="266"/>
    </location>
</feature>
<sequence length="299" mass="31658">MATTTSTDATLKEYHNDSGIDHAAPKAGINGTHPRAYNYGGNPLAHMNTGNSARFPAFGGEFQPGLYKPTTERKFANPAPLGLSAFALTTFVLSLINIGVRGVSQSNIVISLAFGYGGLVQLLAGMWEMAVGNTFGATALSSYGGFWLSLAILLTPGGFDIAAAYSPTDSTGAATGAGVNDFNNAFGYFLAGWFIFTFILLLCTLRSTVAFFMLFFTLTLAFLMLAVGHLEASDAGVPQSACIKAGGYFGIFAAFLAWYNALAGIADDSNSFFVIPVAHFPWSVQARQRKEDKGERATV</sequence>
<comment type="similarity">
    <text evidence="2">Belongs to the acetate uptake transporter (AceTr) (TC 2.A.96) family.</text>
</comment>
<dbReference type="InParanoid" id="K1WK92"/>
<feature type="compositionally biased region" description="Basic and acidic residues" evidence="6">
    <location>
        <begin position="10"/>
        <end position="24"/>
    </location>
</feature>
<comment type="subcellular location">
    <subcellularLocation>
        <location evidence="1">Membrane</location>
        <topology evidence="1">Multi-pass membrane protein</topology>
    </subcellularLocation>
</comment>
<dbReference type="GO" id="GO:0005886">
    <property type="term" value="C:plasma membrane"/>
    <property type="evidence" value="ECO:0007669"/>
    <property type="project" value="TreeGrafter"/>
</dbReference>
<keyword evidence="4 7" id="KW-1133">Transmembrane helix</keyword>
<gene>
    <name evidence="8" type="ORF">MBM_09196</name>
</gene>
<dbReference type="PANTHER" id="PTHR31123">
    <property type="entry name" value="ACCUMULATION OF DYADS PROTEIN 2-RELATED"/>
    <property type="match status" value="1"/>
</dbReference>
<dbReference type="GeneID" id="18765131"/>
<evidence type="ECO:0000313" key="9">
    <source>
        <dbReference type="Proteomes" id="UP000006753"/>
    </source>
</evidence>
<dbReference type="PANTHER" id="PTHR31123:SF1">
    <property type="entry name" value="ACCUMULATION OF DYADS PROTEIN 2-RELATED"/>
    <property type="match status" value="1"/>
</dbReference>
<dbReference type="OMA" id="WKKGNTF"/>
<keyword evidence="9" id="KW-1185">Reference proteome</keyword>
<accession>K1WK92</accession>
<feature type="transmembrane region" description="Helical" evidence="7">
    <location>
        <begin position="185"/>
        <end position="202"/>
    </location>
</feature>
<reference evidence="8 9" key="1">
    <citation type="journal article" date="2012" name="BMC Genomics">
        <title>Sequencing the genome of Marssonina brunnea reveals fungus-poplar co-evolution.</title>
        <authorList>
            <person name="Zhu S."/>
            <person name="Cao Y.-Z."/>
            <person name="Jiang C."/>
            <person name="Tan B.-Y."/>
            <person name="Wang Z."/>
            <person name="Feng S."/>
            <person name="Zhang L."/>
            <person name="Su X.-H."/>
            <person name="Brejova B."/>
            <person name="Vinar T."/>
            <person name="Xu M."/>
            <person name="Wang M.-X."/>
            <person name="Zhang S.-G."/>
            <person name="Huang M.-R."/>
            <person name="Wu R."/>
            <person name="Zhou Y."/>
        </authorList>
    </citation>
    <scope>NUCLEOTIDE SEQUENCE [LARGE SCALE GENOMIC DNA]</scope>
    <source>
        <strain evidence="8 9">MB_m1</strain>
    </source>
</reference>
<feature type="transmembrane region" description="Helical" evidence="7">
    <location>
        <begin position="209"/>
        <end position="227"/>
    </location>
</feature>
<dbReference type="RefSeq" id="XP_007297085.1">
    <property type="nucleotide sequence ID" value="XM_007297023.1"/>
</dbReference>
<name>K1WK92_MARBU</name>
<dbReference type="eggNOG" id="ENOG502QUJS">
    <property type="taxonomic scope" value="Eukaryota"/>
</dbReference>
<dbReference type="GO" id="GO:0015123">
    <property type="term" value="F:acetate transmembrane transporter activity"/>
    <property type="evidence" value="ECO:0007669"/>
    <property type="project" value="TreeGrafter"/>
</dbReference>
<keyword evidence="5 7" id="KW-0472">Membrane</keyword>
<evidence type="ECO:0000256" key="4">
    <source>
        <dbReference type="ARBA" id="ARBA00022989"/>
    </source>
</evidence>
<evidence type="ECO:0000256" key="3">
    <source>
        <dbReference type="ARBA" id="ARBA00022692"/>
    </source>
</evidence>
<dbReference type="Pfam" id="PF01184">
    <property type="entry name" value="Gpr1_Fun34_YaaH"/>
    <property type="match status" value="1"/>
</dbReference>
<evidence type="ECO:0000256" key="7">
    <source>
        <dbReference type="SAM" id="Phobius"/>
    </source>
</evidence>
<dbReference type="FunCoup" id="K1WK92">
    <property type="interactions" value="26"/>
</dbReference>
<dbReference type="HOGENOM" id="CLU_051062_0_1_1"/>
<feature type="transmembrane region" description="Helical" evidence="7">
    <location>
        <begin position="106"/>
        <end position="124"/>
    </location>
</feature>
<dbReference type="OrthoDB" id="3648309at2759"/>
<protein>
    <submittedName>
        <fullName evidence="8">Glyoxylate pathway regulator</fullName>
    </submittedName>
</protein>
<keyword evidence="3 7" id="KW-0812">Transmembrane</keyword>
<dbReference type="InterPro" id="IPR047622">
    <property type="entry name" value="GPR1_FUN34_YAAH"/>
</dbReference>
<evidence type="ECO:0000313" key="8">
    <source>
        <dbReference type="EMBL" id="EKD12627.1"/>
    </source>
</evidence>
<dbReference type="AlphaFoldDB" id="K1WK92"/>
<dbReference type="NCBIfam" id="NF038013">
    <property type="entry name" value="AceTr_1"/>
    <property type="match status" value="1"/>
</dbReference>
<organism evidence="8 9">
    <name type="scientific">Marssonina brunnea f. sp. multigermtubi (strain MB_m1)</name>
    <name type="common">Marssonina leaf spot fungus</name>
    <dbReference type="NCBI Taxonomy" id="1072389"/>
    <lineage>
        <taxon>Eukaryota</taxon>
        <taxon>Fungi</taxon>
        <taxon>Dikarya</taxon>
        <taxon>Ascomycota</taxon>
        <taxon>Pezizomycotina</taxon>
        <taxon>Leotiomycetes</taxon>
        <taxon>Helotiales</taxon>
        <taxon>Drepanopezizaceae</taxon>
        <taxon>Drepanopeziza</taxon>
    </lineage>
</organism>
<evidence type="ECO:0000256" key="5">
    <source>
        <dbReference type="ARBA" id="ARBA00023136"/>
    </source>
</evidence>
<feature type="region of interest" description="Disordered" evidence="6">
    <location>
        <begin position="1"/>
        <end position="27"/>
    </location>
</feature>
<evidence type="ECO:0000256" key="6">
    <source>
        <dbReference type="SAM" id="MobiDB-lite"/>
    </source>
</evidence>
<feature type="transmembrane region" description="Helical" evidence="7">
    <location>
        <begin position="145"/>
        <end position="165"/>
    </location>
</feature>
<dbReference type="InterPro" id="IPR000791">
    <property type="entry name" value="Gpr1/Fun34/SatP-like"/>
</dbReference>
<dbReference type="EMBL" id="JH921455">
    <property type="protein sequence ID" value="EKD12627.1"/>
    <property type="molecule type" value="Genomic_DNA"/>
</dbReference>
<dbReference type="PROSITE" id="PS01114">
    <property type="entry name" value="GPR1_FUN34_YAAH"/>
    <property type="match status" value="1"/>
</dbReference>
<evidence type="ECO:0000256" key="2">
    <source>
        <dbReference type="ARBA" id="ARBA00005587"/>
    </source>
</evidence>
<dbReference type="InterPro" id="IPR051633">
    <property type="entry name" value="AceTr"/>
</dbReference>
<dbReference type="Proteomes" id="UP000006753">
    <property type="component" value="Unassembled WGS sequence"/>
</dbReference>
<proteinExistence type="inferred from homology"/>
<dbReference type="KEGG" id="mbe:MBM_09196"/>
<feature type="transmembrane region" description="Helical" evidence="7">
    <location>
        <begin position="81"/>
        <end position="100"/>
    </location>
</feature>
<evidence type="ECO:0000256" key="1">
    <source>
        <dbReference type="ARBA" id="ARBA00004141"/>
    </source>
</evidence>